<keyword evidence="6" id="KW-0256">Endoplasmic reticulum</keyword>
<sequence>MQHLKNFVNNKILKSPNRIIAYILSKVLGEYVLSGFNAENCSPSLGTKNISVKLEKLLFSPIKINQHLNDFDLPFKFVSGSIQMLQVSIPYSLSSCLVEINNIVIKCQFIKQFTSSETIPKEEVKKVEIPQEENQGIIKKAIENILNNLEINITNVILILEIPEENNATYKIELDKISFKQSKISSEIFSSLKLKDKKNIDNSNDMKNFIDLNDLNDSNDSNSMSDIDDEDEDDDDEFILVSEFDENNSSQSYENSDLLLIKNSLSKNITINHLKISSEFSNNDNENKKKSILFTNEKEIQIQIIQDQRNPSQIEQMKKQNKETEKLPNHFQIKLGEIELKTDPVQLNCFLKLLNTRQEIAENHKYENNKENHNFNDFDNDFDNDINDNDIDIDDDIDDEMFKSFTESVVLTEKIENKKVAQKINQIIVKDQIKEQKQTIKELSKSFVHFKNTFSDLHQPEMEKKEKLMESIYDLNKKKKIESLFEFSIKKCTLRLFYQDSGKENLFLENNLPENTQSFLQIQMLDFLLTFEKSQESILKFNITNFSLQEFVMDKENQKTNVNTILHFANDPKNFSKDIEIHMDETNKKRKLEFTTKNIITMIDLETLIRFYEFYNTLKIDNIPKSKSKSKIQSEEKNAQITSFNSNIFDISFSFAINSIDMELIINLTKFRIASEDISKNIIIDFKELDTILKSQNDNPNKKDFPEAFFQILNSLENSNPFLEMKLDRSTNFEFNEANFVQIENNNYIGKYPFLPFNNINQISNFHEKLSELPKQKLSVNIEKINFNLTHELINNLFLFSLEITKKIQKMEETKNLIEQNQKEKIITLQETPFEMEINITKILISIEQYENEQIPNVLIPANHSFKFSIDKINFIFIPNIYNENCMYIYLKCDDFSLIDVYNDCWNPEKMITSKILSKRISHSNSKKPILSFLFIQNESLNLLTNTNIISETIIELKMQNIKYSHVVSTDIITRLSYMIPSFTQQSISEKKESKIEMKTTNQKIMHLNIFQKNFVVEYFPITLPAALVISVREISLIQQKTSSSLNSLMNLKVSNLSVKLTDYQNHWSEKTKGIKPYFVEIIHGKHLFSQIEIKSQNSNENQNQNQNSNQNQNQNQIIISINNNDLHAKFRCDSFFAFLDIINHINYLLDIPEKYRKEIPEFHEQIISIPNFVKNSNQNENPKSSQKGNLFPNISSFYEMDNSRNLINDSIKLIKSAEIKTQKNEKFSVKWENSLSRKEITIQDSEYLNHPQNWMNEKKKKMIEENEKRRISQNKRDHQEYLQLKFLVLKANIVIRFEKLSANLKIFDGLDFPLEKIIKIEKENLEEIETQIELEKNYISDLNQSQKNIEMNNLEANENIFKVETKREEKVMNENIKIEENQEKTNREDYIEIMIENTTINLLLFQKKPLRKVILDAVIGKVLIQDHVSSSVYLNILSYMSKHKKPKDVLKPMAHIFFEIIDPLFDTEKLIKGTDELLLDAVISPLRINLDIRTLYFLSRFFSYFPPFYKRTLETVKIPPPFFQKILIGFLEFEISITYPLPKSLHAKIDRIHLQMPKLKMIGKNGFDQVMETFQNYYLKAIMTKKQILSIAGSLPGLNSFKNIGKGMKELITKPIDSYNSGGSVLSGVWDGINSLTKVILIEGLRSGKAIINTSETTIDMISGDSISENQQQDHEMDGIIQEIDEGFQIVRNDPKNSSQSKNHKNYFLKKIGNFSKQGLKKIHEKINDTIDYLDPKRKEERKDKYKKKEK</sequence>
<keyword evidence="15" id="KW-1185">Reference proteome</keyword>
<evidence type="ECO:0000256" key="11">
    <source>
        <dbReference type="ARBA" id="ARBA00024615"/>
    </source>
</evidence>
<evidence type="ECO:0000256" key="2">
    <source>
        <dbReference type="ARBA" id="ARBA00004623"/>
    </source>
</evidence>
<protein>
    <recommendedName>
        <fullName evidence="4">Autophagy-related protein 2</fullName>
    </recommendedName>
</protein>
<comment type="catalytic activity">
    <reaction evidence="10">
        <text>a 1,2-diacyl-sn-glycero-3-phospho-L-serine(in) = a 1,2-diacyl-sn-glycero-3-phospho-L-serine(out)</text>
        <dbReference type="Rhea" id="RHEA:38663"/>
        <dbReference type="ChEBI" id="CHEBI:57262"/>
    </reaction>
</comment>
<organism evidence="14 15">
    <name type="scientific">Anaeramoeba ignava</name>
    <name type="common">Anaerobic marine amoeba</name>
    <dbReference type="NCBI Taxonomy" id="1746090"/>
    <lineage>
        <taxon>Eukaryota</taxon>
        <taxon>Metamonada</taxon>
        <taxon>Anaeramoebidae</taxon>
        <taxon>Anaeramoeba</taxon>
    </lineage>
</organism>
<dbReference type="GO" id="GO:0032266">
    <property type="term" value="F:phosphatidylinositol-3-phosphate binding"/>
    <property type="evidence" value="ECO:0007669"/>
    <property type="project" value="TreeGrafter"/>
</dbReference>
<dbReference type="PANTHER" id="PTHR13190:SF1">
    <property type="entry name" value="AUTOPHAGY-RELATED 2, ISOFORM A"/>
    <property type="match status" value="1"/>
</dbReference>
<evidence type="ECO:0000256" key="4">
    <source>
        <dbReference type="ARBA" id="ARBA00018070"/>
    </source>
</evidence>
<evidence type="ECO:0000256" key="8">
    <source>
        <dbReference type="ARBA" id="ARBA00023055"/>
    </source>
</evidence>
<gene>
    <name evidence="14" type="ORF">M0811_06273</name>
</gene>
<dbReference type="OrthoDB" id="18982at2759"/>
<feature type="coiled-coil region" evidence="12">
    <location>
        <begin position="1319"/>
        <end position="1346"/>
    </location>
</feature>
<dbReference type="GO" id="GO:0000045">
    <property type="term" value="P:autophagosome assembly"/>
    <property type="evidence" value="ECO:0007669"/>
    <property type="project" value="TreeGrafter"/>
</dbReference>
<keyword evidence="12" id="KW-0175">Coiled coil</keyword>
<evidence type="ECO:0000256" key="7">
    <source>
        <dbReference type="ARBA" id="ARBA00023006"/>
    </source>
</evidence>
<comment type="caution">
    <text evidence="14">The sequence shown here is derived from an EMBL/GenBank/DDBJ whole genome shotgun (WGS) entry which is preliminary data.</text>
</comment>
<keyword evidence="5" id="KW-0813">Transport</keyword>
<dbReference type="GO" id="GO:0006869">
    <property type="term" value="P:lipid transport"/>
    <property type="evidence" value="ECO:0007669"/>
    <property type="project" value="UniProtKB-KW"/>
</dbReference>
<evidence type="ECO:0000256" key="9">
    <source>
        <dbReference type="ARBA" id="ARBA00023136"/>
    </source>
</evidence>
<evidence type="ECO:0000313" key="14">
    <source>
        <dbReference type="EMBL" id="KAJ5076277.1"/>
    </source>
</evidence>
<feature type="compositionally biased region" description="Low complexity" evidence="13">
    <location>
        <begin position="210"/>
        <end position="225"/>
    </location>
</feature>
<keyword evidence="8" id="KW-0445">Lipid transport</keyword>
<evidence type="ECO:0000256" key="13">
    <source>
        <dbReference type="SAM" id="MobiDB-lite"/>
    </source>
</evidence>
<accession>A0A9Q0LNQ1</accession>
<dbReference type="GO" id="GO:0061908">
    <property type="term" value="C:phagophore"/>
    <property type="evidence" value="ECO:0007669"/>
    <property type="project" value="TreeGrafter"/>
</dbReference>
<dbReference type="GO" id="GO:0043495">
    <property type="term" value="F:protein-membrane adaptor activity"/>
    <property type="evidence" value="ECO:0007669"/>
    <property type="project" value="TreeGrafter"/>
</dbReference>
<keyword evidence="9" id="KW-0472">Membrane</keyword>
<dbReference type="PANTHER" id="PTHR13190">
    <property type="entry name" value="AUTOPHAGY-RELATED 2, ISOFORM A"/>
    <property type="match status" value="1"/>
</dbReference>
<dbReference type="GO" id="GO:0005789">
    <property type="term" value="C:endoplasmic reticulum membrane"/>
    <property type="evidence" value="ECO:0007669"/>
    <property type="project" value="UniProtKB-SubCell"/>
</dbReference>
<dbReference type="Proteomes" id="UP001149090">
    <property type="component" value="Unassembled WGS sequence"/>
</dbReference>
<comment type="similarity">
    <text evidence="3">Belongs to the ATG2 family.</text>
</comment>
<evidence type="ECO:0000256" key="1">
    <source>
        <dbReference type="ARBA" id="ARBA00004406"/>
    </source>
</evidence>
<keyword evidence="7" id="KW-0072">Autophagy</keyword>
<dbReference type="GO" id="GO:0034045">
    <property type="term" value="C:phagophore assembly site membrane"/>
    <property type="evidence" value="ECO:0007669"/>
    <property type="project" value="UniProtKB-SubCell"/>
</dbReference>
<dbReference type="EMBL" id="JAPDFW010000061">
    <property type="protein sequence ID" value="KAJ5076277.1"/>
    <property type="molecule type" value="Genomic_DNA"/>
</dbReference>
<evidence type="ECO:0000256" key="12">
    <source>
        <dbReference type="SAM" id="Coils"/>
    </source>
</evidence>
<comment type="catalytic activity">
    <reaction evidence="11">
        <text>a 1,2-diacyl-sn-glycero-3-phosphoethanolamine(in) = a 1,2-diacyl-sn-glycero-3-phosphoethanolamine(out)</text>
        <dbReference type="Rhea" id="RHEA:38895"/>
        <dbReference type="ChEBI" id="CHEBI:64612"/>
    </reaction>
</comment>
<proteinExistence type="inferred from homology"/>
<name>A0A9Q0LNQ1_ANAIG</name>
<dbReference type="GO" id="GO:0034727">
    <property type="term" value="P:piecemeal microautophagy of the nucleus"/>
    <property type="evidence" value="ECO:0007669"/>
    <property type="project" value="TreeGrafter"/>
</dbReference>
<evidence type="ECO:0000313" key="15">
    <source>
        <dbReference type="Proteomes" id="UP001149090"/>
    </source>
</evidence>
<reference evidence="14" key="1">
    <citation type="submission" date="2022-10" db="EMBL/GenBank/DDBJ databases">
        <title>Novel sulphate-reducing endosymbionts in the free-living metamonad Anaeramoeba.</title>
        <authorList>
            <person name="Jerlstrom-Hultqvist J."/>
            <person name="Cepicka I."/>
            <person name="Gallot-Lavallee L."/>
            <person name="Salas-Leiva D."/>
            <person name="Curtis B.A."/>
            <person name="Zahonova K."/>
            <person name="Pipaliya S."/>
            <person name="Dacks J."/>
            <person name="Roger A.J."/>
        </authorList>
    </citation>
    <scope>NUCLEOTIDE SEQUENCE</scope>
    <source>
        <strain evidence="14">BMAN</strain>
    </source>
</reference>
<evidence type="ECO:0000256" key="3">
    <source>
        <dbReference type="ARBA" id="ARBA00009714"/>
    </source>
</evidence>
<dbReference type="GO" id="GO:0061709">
    <property type="term" value="P:reticulophagy"/>
    <property type="evidence" value="ECO:0007669"/>
    <property type="project" value="TreeGrafter"/>
</dbReference>
<comment type="subcellular location">
    <subcellularLocation>
        <location evidence="1">Endoplasmic reticulum membrane</location>
        <topology evidence="1">Peripheral membrane protein</topology>
    </subcellularLocation>
    <subcellularLocation>
        <location evidence="2">Preautophagosomal structure membrane</location>
        <topology evidence="2">Peripheral membrane protein</topology>
    </subcellularLocation>
</comment>
<dbReference type="GO" id="GO:0000422">
    <property type="term" value="P:autophagy of mitochondrion"/>
    <property type="evidence" value="ECO:0007669"/>
    <property type="project" value="TreeGrafter"/>
</dbReference>
<feature type="region of interest" description="Disordered" evidence="13">
    <location>
        <begin position="210"/>
        <end position="233"/>
    </location>
</feature>
<evidence type="ECO:0000256" key="10">
    <source>
        <dbReference type="ARBA" id="ARBA00024479"/>
    </source>
</evidence>
<dbReference type="GO" id="GO:0061723">
    <property type="term" value="P:glycophagy"/>
    <property type="evidence" value="ECO:0007669"/>
    <property type="project" value="TreeGrafter"/>
</dbReference>
<evidence type="ECO:0000256" key="6">
    <source>
        <dbReference type="ARBA" id="ARBA00022824"/>
    </source>
</evidence>
<dbReference type="InterPro" id="IPR026849">
    <property type="entry name" value="ATG2"/>
</dbReference>
<evidence type="ECO:0000256" key="5">
    <source>
        <dbReference type="ARBA" id="ARBA00022448"/>
    </source>
</evidence>